<keyword evidence="3" id="KW-1185">Reference proteome</keyword>
<accession>A0A9Q0M522</accession>
<gene>
    <name evidence="2" type="ORF">RDWZM_008662</name>
</gene>
<dbReference type="OMA" id="NCKRITK"/>
<dbReference type="InterPro" id="IPR002347">
    <property type="entry name" value="SDR_fam"/>
</dbReference>
<dbReference type="PROSITE" id="PS00061">
    <property type="entry name" value="ADH_SHORT"/>
    <property type="match status" value="1"/>
</dbReference>
<evidence type="ECO:0000313" key="2">
    <source>
        <dbReference type="EMBL" id="KAJ6217505.1"/>
    </source>
</evidence>
<dbReference type="Pfam" id="PF00106">
    <property type="entry name" value="adh_short"/>
    <property type="match status" value="2"/>
</dbReference>
<evidence type="ECO:0000256" key="1">
    <source>
        <dbReference type="ARBA" id="ARBA00023002"/>
    </source>
</evidence>
<dbReference type="AlphaFoldDB" id="A0A9Q0M522"/>
<dbReference type="SUPFAM" id="SSF51735">
    <property type="entry name" value="NAD(P)-binding Rossmann-fold domains"/>
    <property type="match status" value="2"/>
</dbReference>
<name>A0A9Q0M522_BLOTA</name>
<dbReference type="EMBL" id="JAPWDV010000003">
    <property type="protein sequence ID" value="KAJ6217505.1"/>
    <property type="molecule type" value="Genomic_DNA"/>
</dbReference>
<reference evidence="2" key="1">
    <citation type="submission" date="2022-12" db="EMBL/GenBank/DDBJ databases">
        <title>Genome assemblies of Blomia tropicalis.</title>
        <authorList>
            <person name="Cui Y."/>
        </authorList>
    </citation>
    <scope>NUCLEOTIDE SEQUENCE</scope>
    <source>
        <tissue evidence="2">Adult mites</tissue>
    </source>
</reference>
<evidence type="ECO:0000313" key="3">
    <source>
        <dbReference type="Proteomes" id="UP001142055"/>
    </source>
</evidence>
<dbReference type="Gene3D" id="3.40.50.720">
    <property type="entry name" value="NAD(P)-binding Rossmann-like Domain"/>
    <property type="match status" value="2"/>
</dbReference>
<dbReference type="PRINTS" id="PR00080">
    <property type="entry name" value="SDRFAMILY"/>
</dbReference>
<comment type="caution">
    <text evidence="2">The sequence shown here is derived from an EMBL/GenBank/DDBJ whole genome shotgun (WGS) entry which is preliminary data.</text>
</comment>
<dbReference type="InterPro" id="IPR020904">
    <property type="entry name" value="Sc_DH/Rdtase_CS"/>
</dbReference>
<keyword evidence="1" id="KW-0560">Oxidoreductase</keyword>
<dbReference type="PANTHER" id="PTHR43157:SF31">
    <property type="entry name" value="PHOSPHATIDYLINOSITOL-GLYCAN BIOSYNTHESIS CLASS F PROTEIN"/>
    <property type="match status" value="1"/>
</dbReference>
<sequence>MSTSIDVQLYKLKQQQTNLNNFNMAATYGLLYQIYINIYFQLAAIGETVANSINFLGIYRRRRAKMPENLQGKTVMITGANSGIGKECAIACAIRGAQIILACRDQTKALEAVEQIVATVGKERRDQLFLVELDLSSLDSVRKCAQQVENRFERIDVLINNAGVMMCPQWNTKDGYEYQLATNHLGHFLLTNLLMEKIKSAPSARIVNLSSIAHMPGQMYFDNFDMDGIYTPFKSYARSKLANIFFTRELAKRLKNTNITVYSAHPGMVNTELKRHLNKIQQFFLKWLNKMILISPELGAQTSLYCAFDERVSNQTGHYYANCSRVEKLFPHVTDDSDSAKLWELISDVKDKHLKLMGCQNIFTESTINFWRKLGIGLRRAQLPEHLDDKVVVITGANRGIGLETARIIAERGATVILGCRNMQRGYEALKLIIDSIDPLYKNNVTLIHLDLLSFESIYKFCNAVFNLTDRVDVLINNAGIMMCAEGKSMDGYETQLAGNYLGPFLLTNLLLTHLKRSKAGRIVNLSSIAHNVGIMHFDNINLVGNYTPQRAYGQSKLAVLLWGRELAKRLSESNIHVYSVHPGLIGTDLYTNTVNPFVGYCKRIFGSISFLNTVDGSQTTLYCAFDERVASESGHYYKNCKRDNNMTGRVNDQDSLRLWKLSMELCKLTDNNDNVEASYKIDDE</sequence>
<dbReference type="PRINTS" id="PR00081">
    <property type="entry name" value="GDHRDH"/>
</dbReference>
<dbReference type="InterPro" id="IPR036291">
    <property type="entry name" value="NAD(P)-bd_dom_sf"/>
</dbReference>
<organism evidence="2 3">
    <name type="scientific">Blomia tropicalis</name>
    <name type="common">Mite</name>
    <dbReference type="NCBI Taxonomy" id="40697"/>
    <lineage>
        <taxon>Eukaryota</taxon>
        <taxon>Metazoa</taxon>
        <taxon>Ecdysozoa</taxon>
        <taxon>Arthropoda</taxon>
        <taxon>Chelicerata</taxon>
        <taxon>Arachnida</taxon>
        <taxon>Acari</taxon>
        <taxon>Acariformes</taxon>
        <taxon>Sarcoptiformes</taxon>
        <taxon>Astigmata</taxon>
        <taxon>Glycyphagoidea</taxon>
        <taxon>Echimyopodidae</taxon>
        <taxon>Blomia</taxon>
    </lineage>
</organism>
<protein>
    <submittedName>
        <fullName evidence="2">Uncharacterized protein</fullName>
    </submittedName>
</protein>
<dbReference type="PANTHER" id="PTHR43157">
    <property type="entry name" value="PHOSPHATIDYLINOSITOL-GLYCAN BIOSYNTHESIS CLASS F PROTEIN-RELATED"/>
    <property type="match status" value="1"/>
</dbReference>
<dbReference type="GO" id="GO:0016491">
    <property type="term" value="F:oxidoreductase activity"/>
    <property type="evidence" value="ECO:0007669"/>
    <property type="project" value="UniProtKB-KW"/>
</dbReference>
<proteinExistence type="predicted"/>
<dbReference type="CDD" id="cd05327">
    <property type="entry name" value="retinol-DH_like_SDR_c_like"/>
    <property type="match status" value="1"/>
</dbReference>
<dbReference type="Proteomes" id="UP001142055">
    <property type="component" value="Chromosome 3"/>
</dbReference>